<evidence type="ECO:0000313" key="2">
    <source>
        <dbReference type="EMBL" id="MDH0970446.1"/>
    </source>
</evidence>
<organism evidence="2 3">
    <name type="scientific">Acinetobacter johnsonii</name>
    <dbReference type="NCBI Taxonomy" id="40214"/>
    <lineage>
        <taxon>Bacteria</taxon>
        <taxon>Pseudomonadati</taxon>
        <taxon>Pseudomonadota</taxon>
        <taxon>Gammaproteobacteria</taxon>
        <taxon>Moraxellales</taxon>
        <taxon>Moraxellaceae</taxon>
        <taxon>Acinetobacter</taxon>
    </lineage>
</organism>
<proteinExistence type="predicted"/>
<sequence>MKTLNSRNILSTAVSALMTMMVCSSVSRASDIEIYQNAKPSTITLMMLIDISGSMDYMSYGGGNACDAPNQSVKKYALQKINPHADAPTYRRQWCEVTSGGVTTEYPDRITRVKDGMIDLLFGNTSKGITALPDNNIIGLSTLGWVRNPLLIDPTQSDGRLLWDGTQSSSPMINQTNMNSLAYGKTGTYKSERGGSESDWDNIGNIAVPARRLDATITVDGVSITQRKYLAQKIASLAAVTNTPTARSYAETIAYLLGETTQGRASSGYNFANPDAYDTTRTGYYAAPSSMTQAEADKQCNGQGVYVLTDGDPYQNVNAQGLIQGALGSTGSSFSCSTNDNAAGTWDCVRKLAKNYLLNGNNPKGVAIKTAVVGFGKNFNSVPSYDKNKSIADNVTSINASSASSNQKNAALWGVEGGGGWYSGSSSEDVVNSVKGFLNEIEVEIPAVATGSPTLPQDALNPLRIQPYGYYASFLPKPQESTQLWVGNMNKYHIFNGELYNASKTIRLIKADGSLDAAAKGLWTDEGMKGQLPLGIGTNAANEQVANRTIYTNREITGTAASYAASEIGSLKKVNVATLFGTGSTALFVNDPDKNYWLNLLGYNVAETGTVTLADLITKPELRQVGSVMHSTPILLTQSGKISYTSGTIDTTDRDDYLLFGTTQGLLHVVKAGKNSTDADRGKEVFTFVPHEMMRDQKTAFLKEDSTTGGSANLFYGIDAPWVAYTQYVADGEGGLTVSDSKIKESDDAEAIALKGLQWVYGGLRMGGRSYYGLNLSDLDKPSLKFHINPDAAMTTNATTGAIEVNTSNAISYMGQSWSKPTIAYVKFGGVKKLVMFVGGGYDEGYENAAYNQTNGIGAGVYMFDANDGSLLWWTSANATAAKGAEAFTNASAATINMKYSVVSQINAIDRDSDGLVDNLYFGDLGGQGFRVDLNNAATGADASAKKANFAKRVVRLFDEHATGGASPRFYEMPSVSIHDSDDGYVAAVAFSSGNRSSPLVGAVAASGRNNQAGSTVSAADGVFVVYDKDVARADLYTLVDSGTTALRTKNISLTSLNDNFSTGVAVEDNSGWKYIYSNIAGVYKGMNELYALDGMLYVNVFHRDGTGIGGTCGAGVKGDSYVYQFCLPTGECPENFYASGQTAPNSVKLGAGILGAGLGQGRSSANNTGLIVNRPNTLDCTTTPNLPECQEFTTTAKLRQLRWYETR</sequence>
<dbReference type="AlphaFoldDB" id="A0AA42STN4"/>
<feature type="signal peptide" evidence="1">
    <location>
        <begin position="1"/>
        <end position="29"/>
    </location>
</feature>
<dbReference type="RefSeq" id="WP_279670803.1">
    <property type="nucleotide sequence ID" value="NZ_JAOCBE010000001.1"/>
</dbReference>
<accession>A0AA42STN4</accession>
<protein>
    <submittedName>
        <fullName evidence="2">Pilus assembly protein</fullName>
    </submittedName>
</protein>
<dbReference type="EMBL" id="JAOCBE010000001">
    <property type="protein sequence ID" value="MDH0970446.1"/>
    <property type="molecule type" value="Genomic_DNA"/>
</dbReference>
<feature type="chain" id="PRO_5041368750" evidence="1">
    <location>
        <begin position="30"/>
        <end position="1208"/>
    </location>
</feature>
<evidence type="ECO:0000313" key="3">
    <source>
        <dbReference type="Proteomes" id="UP001159915"/>
    </source>
</evidence>
<comment type="caution">
    <text evidence="2">The sequence shown here is derived from an EMBL/GenBank/DDBJ whole genome shotgun (WGS) entry which is preliminary data.</text>
</comment>
<gene>
    <name evidence="2" type="ORF">N5C10_14775</name>
</gene>
<keyword evidence="1" id="KW-0732">Signal</keyword>
<name>A0AA42STN4_ACIJO</name>
<evidence type="ECO:0000256" key="1">
    <source>
        <dbReference type="SAM" id="SignalP"/>
    </source>
</evidence>
<dbReference type="Proteomes" id="UP001159915">
    <property type="component" value="Unassembled WGS sequence"/>
</dbReference>
<reference evidence="2" key="1">
    <citation type="submission" date="2022-09" db="EMBL/GenBank/DDBJ databases">
        <title>Intensive care unit water sources are persistently colonized with multi-drug resistant bacteria and are the site of extensive horizontal gene transfer of antibiotic resistance genes.</title>
        <authorList>
            <person name="Diorio-Toth L."/>
        </authorList>
    </citation>
    <scope>NUCLEOTIDE SEQUENCE</scope>
    <source>
        <strain evidence="2">GD03920</strain>
    </source>
</reference>